<evidence type="ECO:0000256" key="2">
    <source>
        <dbReference type="ARBA" id="ARBA00011355"/>
    </source>
</evidence>
<comment type="function">
    <text evidence="11">Catalyzes the transfer of a geranylgeranyl moiety from geranylgeranyl diphosphate to both cysteines of proteins with the C-terminal sequence -XXCC, -XCXC and -CCXX.</text>
</comment>
<dbReference type="FunFam" id="1.50.10.20:FF:000012">
    <property type="entry name" value="Geranylgeranyl transferase type-2 subunit beta"/>
    <property type="match status" value="1"/>
</dbReference>
<dbReference type="OMA" id="VKRCQCP"/>
<evidence type="ECO:0000256" key="8">
    <source>
        <dbReference type="ARBA" id="ARBA00022833"/>
    </source>
</evidence>
<dbReference type="GO" id="GO:0005968">
    <property type="term" value="C:Rab-protein geranylgeranyltransferase complex"/>
    <property type="evidence" value="ECO:0007669"/>
    <property type="project" value="UniProtKB-UniRule"/>
</dbReference>
<proteinExistence type="inferred from homology"/>
<dbReference type="PANTHER" id="PTHR11774">
    <property type="entry name" value="GERANYLGERANYL TRANSFERASE TYPE BETA SUBUNIT"/>
    <property type="match status" value="1"/>
</dbReference>
<gene>
    <name evidence="13" type="ORF">Kpol_1013p39</name>
</gene>
<comment type="similarity">
    <text evidence="1 11">Belongs to the protein prenyltransferase subunit beta family.</text>
</comment>
<protein>
    <recommendedName>
        <fullName evidence="10 11">Geranylgeranyl transferase type-2 subunit beta</fullName>
        <ecNumber evidence="3 11">2.5.1.60</ecNumber>
    </recommendedName>
</protein>
<dbReference type="SUPFAM" id="SSF48239">
    <property type="entry name" value="Terpenoid cyclases/Protein prenyltransferases"/>
    <property type="match status" value="1"/>
</dbReference>
<keyword evidence="8 11" id="KW-0862">Zinc</keyword>
<dbReference type="HOGENOM" id="CLU_028946_3_0_1"/>
<dbReference type="GO" id="GO:0006888">
    <property type="term" value="P:endoplasmic reticulum to Golgi vesicle-mediated transport"/>
    <property type="evidence" value="ECO:0007669"/>
    <property type="project" value="EnsemblFungi"/>
</dbReference>
<dbReference type="STRING" id="436907.A7TH86"/>
<evidence type="ECO:0000256" key="3">
    <source>
        <dbReference type="ARBA" id="ARBA00012656"/>
    </source>
</evidence>
<dbReference type="PANTHER" id="PTHR11774:SF11">
    <property type="entry name" value="GERANYLGERANYL TRANSFERASE TYPE-2 SUBUNIT BETA"/>
    <property type="match status" value="1"/>
</dbReference>
<dbReference type="InterPro" id="IPR001330">
    <property type="entry name" value="Prenyltrans"/>
</dbReference>
<comment type="cofactor">
    <cofactor evidence="11">
        <name>Zn(2+)</name>
        <dbReference type="ChEBI" id="CHEBI:29105"/>
    </cofactor>
    <text evidence="11">Binds 1 zinc ion per subunit.</text>
</comment>
<dbReference type="GeneID" id="5546650"/>
<dbReference type="GO" id="GO:0072657">
    <property type="term" value="P:protein localization to membrane"/>
    <property type="evidence" value="ECO:0007669"/>
    <property type="project" value="UniProtKB-ARBA"/>
</dbReference>
<keyword evidence="7" id="KW-0677">Repeat</keyword>
<comment type="catalytic activity">
    <reaction evidence="9 11">
        <text>geranylgeranyl diphosphate + L-cysteinyl-[protein] = S-geranylgeranyl-L-cysteinyl-[protein] + diphosphate</text>
        <dbReference type="Rhea" id="RHEA:21240"/>
        <dbReference type="Rhea" id="RHEA-COMP:10131"/>
        <dbReference type="Rhea" id="RHEA-COMP:11537"/>
        <dbReference type="ChEBI" id="CHEBI:29950"/>
        <dbReference type="ChEBI" id="CHEBI:33019"/>
        <dbReference type="ChEBI" id="CHEBI:57533"/>
        <dbReference type="ChEBI" id="CHEBI:86021"/>
        <dbReference type="EC" id="2.5.1.60"/>
    </reaction>
</comment>
<dbReference type="eggNOG" id="KOG0366">
    <property type="taxonomic scope" value="Eukaryota"/>
</dbReference>
<dbReference type="Proteomes" id="UP000000267">
    <property type="component" value="Unassembled WGS sequence"/>
</dbReference>
<reference evidence="13 14" key="1">
    <citation type="journal article" date="2007" name="Proc. Natl. Acad. Sci. U.S.A.">
        <title>Independent sorting-out of thousands of duplicated gene pairs in two yeast species descended from a whole-genome duplication.</title>
        <authorList>
            <person name="Scannell D.R."/>
            <person name="Frank A.C."/>
            <person name="Conant G.C."/>
            <person name="Byrne K.P."/>
            <person name="Woolfit M."/>
            <person name="Wolfe K.H."/>
        </authorList>
    </citation>
    <scope>NUCLEOTIDE SEQUENCE [LARGE SCALE GENOMIC DNA]</scope>
    <source>
        <strain evidence="14">ATCC 22028 / DSM 70294 / BCRC 21397 / CBS 2163 / NBRC 10782 / NRRL Y-8283 / UCD 57-17</strain>
    </source>
</reference>
<accession>A7TH86</accession>
<feature type="domain" description="Prenyltransferase alpha-alpha toroid" evidence="12">
    <location>
        <begin position="13"/>
        <end position="318"/>
    </location>
</feature>
<evidence type="ECO:0000256" key="1">
    <source>
        <dbReference type="ARBA" id="ARBA00010497"/>
    </source>
</evidence>
<keyword evidence="4 11" id="KW-0637">Prenyltransferase</keyword>
<dbReference type="Gene3D" id="1.50.10.20">
    <property type="match status" value="1"/>
</dbReference>
<dbReference type="GO" id="GO:0006612">
    <property type="term" value="P:protein targeting to membrane"/>
    <property type="evidence" value="ECO:0007669"/>
    <property type="project" value="EnsemblFungi"/>
</dbReference>
<dbReference type="Pfam" id="PF00432">
    <property type="entry name" value="Prenyltrans"/>
    <property type="match status" value="1"/>
</dbReference>
<sequence>MSIEMSESENIVFLRDKHIKYIDSLDKKQEDYEYWLSEHLRLNGVYWGLTALCLLNAKDTFKKEDVIEFVISCWDERSGGFAPFPGHDGHMLSTLSAIQILATYDALDSMNARDIREKCVAFIKGNQMKDGSFQGDRFGEVDTRFVYNAISSLSILGELTPEIVDPAVEYILRCYNFDGGFGLCPGAESHAAQAFTCLGTLAIVNKLGKLSDSQMEELGWWLCERQLPEGGLNGRPSKLPDVCYSWWVLSSLSIIDKLSWIDYNKLRAFILQSQDEKKGGISDRPENEVDVYHTVFGIAGLSLMGFENLDPIDPAYCMPVSVTSKFKKYPYDK</sequence>
<dbReference type="InterPro" id="IPR045089">
    <property type="entry name" value="PGGT1B-like"/>
</dbReference>
<evidence type="ECO:0000259" key="12">
    <source>
        <dbReference type="Pfam" id="PF00432"/>
    </source>
</evidence>
<evidence type="ECO:0000256" key="4">
    <source>
        <dbReference type="ARBA" id="ARBA00022602"/>
    </source>
</evidence>
<comment type="subunit">
    <text evidence="2">Heterodimer of an alpha and a beta subunit.</text>
</comment>
<evidence type="ECO:0000256" key="9">
    <source>
        <dbReference type="ARBA" id="ARBA00047658"/>
    </source>
</evidence>
<evidence type="ECO:0000313" key="13">
    <source>
        <dbReference type="EMBL" id="EDO18367.1"/>
    </source>
</evidence>
<keyword evidence="14" id="KW-1185">Reference proteome</keyword>
<evidence type="ECO:0000256" key="7">
    <source>
        <dbReference type="ARBA" id="ARBA00022737"/>
    </source>
</evidence>
<dbReference type="InterPro" id="IPR026873">
    <property type="entry name" value="Ptb1"/>
</dbReference>
<dbReference type="OrthoDB" id="5428259at2759"/>
<dbReference type="FunCoup" id="A7TH86">
    <property type="interactions" value="314"/>
</dbReference>
<evidence type="ECO:0000256" key="10">
    <source>
        <dbReference type="ARBA" id="ARBA00069127"/>
    </source>
</evidence>
<dbReference type="KEGG" id="vpo:Kpol_1013p39"/>
<dbReference type="InterPro" id="IPR008930">
    <property type="entry name" value="Terpenoid_cyclase/PrenylTrfase"/>
</dbReference>
<organism evidence="14">
    <name type="scientific">Vanderwaltozyma polyspora (strain ATCC 22028 / DSM 70294 / BCRC 21397 / CBS 2163 / NBRC 10782 / NRRL Y-8283 / UCD 57-17)</name>
    <name type="common">Kluyveromyces polysporus</name>
    <dbReference type="NCBI Taxonomy" id="436907"/>
    <lineage>
        <taxon>Eukaryota</taxon>
        <taxon>Fungi</taxon>
        <taxon>Dikarya</taxon>
        <taxon>Ascomycota</taxon>
        <taxon>Saccharomycotina</taxon>
        <taxon>Saccharomycetes</taxon>
        <taxon>Saccharomycetales</taxon>
        <taxon>Saccharomycetaceae</taxon>
        <taxon>Vanderwaltozyma</taxon>
    </lineage>
</organism>
<keyword evidence="6 11" id="KW-0479">Metal-binding</keyword>
<keyword evidence="5 11" id="KW-0808">Transferase</keyword>
<dbReference type="CDD" id="cd02894">
    <property type="entry name" value="GGTase-II"/>
    <property type="match status" value="1"/>
</dbReference>
<dbReference type="EC" id="2.5.1.60" evidence="3 11"/>
<dbReference type="EMBL" id="DS480390">
    <property type="protein sequence ID" value="EDO18367.1"/>
    <property type="molecule type" value="Genomic_DNA"/>
</dbReference>
<dbReference type="GO" id="GO:0046872">
    <property type="term" value="F:metal ion binding"/>
    <property type="evidence" value="ECO:0007669"/>
    <property type="project" value="UniProtKB-KW"/>
</dbReference>
<dbReference type="GO" id="GO:0004663">
    <property type="term" value="F:Rab geranylgeranyltransferase activity"/>
    <property type="evidence" value="ECO:0007669"/>
    <property type="project" value="UniProtKB-UniRule"/>
</dbReference>
<dbReference type="GO" id="GO:0170069">
    <property type="term" value="C:geranylgeranyltransferase-III complex"/>
    <property type="evidence" value="ECO:0007669"/>
    <property type="project" value="EnsemblFungi"/>
</dbReference>
<dbReference type="RefSeq" id="XP_001646225.1">
    <property type="nucleotide sequence ID" value="XM_001646175.1"/>
</dbReference>
<name>A7TH86_VANPO</name>
<dbReference type="InParanoid" id="A7TH86"/>
<evidence type="ECO:0000256" key="11">
    <source>
        <dbReference type="RuleBase" id="RU365076"/>
    </source>
</evidence>
<dbReference type="AlphaFoldDB" id="A7TH86"/>
<evidence type="ECO:0000256" key="5">
    <source>
        <dbReference type="ARBA" id="ARBA00022679"/>
    </source>
</evidence>
<evidence type="ECO:0000256" key="6">
    <source>
        <dbReference type="ARBA" id="ARBA00022723"/>
    </source>
</evidence>
<dbReference type="PhylomeDB" id="A7TH86"/>
<evidence type="ECO:0000313" key="14">
    <source>
        <dbReference type="Proteomes" id="UP000000267"/>
    </source>
</evidence>